<dbReference type="GO" id="GO:0005737">
    <property type="term" value="C:cytoplasm"/>
    <property type="evidence" value="ECO:0007669"/>
    <property type="project" value="TreeGrafter"/>
</dbReference>
<dbReference type="SUPFAM" id="SSF56112">
    <property type="entry name" value="Protein kinase-like (PK-like)"/>
    <property type="match status" value="1"/>
</dbReference>
<sequence length="389" mass="44636">MANAQTTTEPLLSAAHALSLVSGWFREEWANTSIDNVSITRLTNGLINNLQLVRRNNSAILEPAAVLIRHFGHAEEISELESCEDPEGDSVTLSATDQSIVFWEMGPRDWGPKLYGFFDGGRLEEYIDAHMLNASECTQPAIARDVARSYARIHSLRLAFPRDSFQVVKQEFIVNIREKREAVLQALSVVADRRAREYAAIFRETDWTHELEWVAEMFEKHDCEETMTHGDSNHLSVLVKNYESECQVMLIDYETFSWSYRGFDIGGHFNERMYCYIDPDTQLTGYPAPTLQEQRFWCEAYLQEMEDLEQDITEYDTVDHLILEASIGRLYHLLFTNLVCTVHDGVEMDPLFLSGLTHMMRLYKQLKAQFIDGRDRTSIGTFGADIGTM</sequence>
<dbReference type="GO" id="GO:0006646">
    <property type="term" value="P:phosphatidylethanolamine biosynthetic process"/>
    <property type="evidence" value="ECO:0007669"/>
    <property type="project" value="TreeGrafter"/>
</dbReference>
<reference evidence="2" key="1">
    <citation type="submission" date="2023-07" db="EMBL/GenBank/DDBJ databases">
        <title>Black Yeasts Isolated from many extreme environments.</title>
        <authorList>
            <person name="Coleine C."/>
            <person name="Stajich J.E."/>
            <person name="Selbmann L."/>
        </authorList>
    </citation>
    <scope>NUCLEOTIDE SEQUENCE</scope>
    <source>
        <strain evidence="2">CCFEE 5485</strain>
    </source>
</reference>
<dbReference type="PANTHER" id="PTHR22603">
    <property type="entry name" value="CHOLINE/ETHANOALAMINE KINASE"/>
    <property type="match status" value="1"/>
</dbReference>
<dbReference type="AlphaFoldDB" id="A0AAE0WPP0"/>
<keyword evidence="3" id="KW-1185">Reference proteome</keyword>
<organism evidence="2 3">
    <name type="scientific">Recurvomyces mirabilis</name>
    <dbReference type="NCBI Taxonomy" id="574656"/>
    <lineage>
        <taxon>Eukaryota</taxon>
        <taxon>Fungi</taxon>
        <taxon>Dikarya</taxon>
        <taxon>Ascomycota</taxon>
        <taxon>Pezizomycotina</taxon>
        <taxon>Dothideomycetes</taxon>
        <taxon>Dothideomycetidae</taxon>
        <taxon>Mycosphaerellales</taxon>
        <taxon>Teratosphaeriaceae</taxon>
        <taxon>Recurvomyces</taxon>
    </lineage>
</organism>
<comment type="similarity">
    <text evidence="1">Belongs to the choline/ethanolamine kinase family.</text>
</comment>
<comment type="caution">
    <text evidence="2">The sequence shown here is derived from an EMBL/GenBank/DDBJ whole genome shotgun (WGS) entry which is preliminary data.</text>
</comment>
<evidence type="ECO:0000256" key="1">
    <source>
        <dbReference type="ARBA" id="ARBA00038211"/>
    </source>
</evidence>
<proteinExistence type="inferred from homology"/>
<dbReference type="GO" id="GO:0004305">
    <property type="term" value="F:ethanolamine kinase activity"/>
    <property type="evidence" value="ECO:0007669"/>
    <property type="project" value="TreeGrafter"/>
</dbReference>
<dbReference type="Gene3D" id="3.90.1200.10">
    <property type="match status" value="1"/>
</dbReference>
<name>A0AAE0WPP0_9PEZI</name>
<dbReference type="Gene3D" id="3.30.200.20">
    <property type="entry name" value="Phosphorylase Kinase, domain 1"/>
    <property type="match status" value="1"/>
</dbReference>
<evidence type="ECO:0000313" key="2">
    <source>
        <dbReference type="EMBL" id="KAK3675588.1"/>
    </source>
</evidence>
<evidence type="ECO:0000313" key="3">
    <source>
        <dbReference type="Proteomes" id="UP001274830"/>
    </source>
</evidence>
<accession>A0AAE0WPP0</accession>
<dbReference type="Pfam" id="PF01633">
    <property type="entry name" value="Choline_kinase"/>
    <property type="match status" value="1"/>
</dbReference>
<dbReference type="Proteomes" id="UP001274830">
    <property type="component" value="Unassembled WGS sequence"/>
</dbReference>
<dbReference type="EMBL" id="JAUTXT010000014">
    <property type="protein sequence ID" value="KAK3675588.1"/>
    <property type="molecule type" value="Genomic_DNA"/>
</dbReference>
<dbReference type="InterPro" id="IPR011009">
    <property type="entry name" value="Kinase-like_dom_sf"/>
</dbReference>
<dbReference type="GO" id="GO:0004103">
    <property type="term" value="F:choline kinase activity"/>
    <property type="evidence" value="ECO:0007669"/>
    <property type="project" value="TreeGrafter"/>
</dbReference>
<gene>
    <name evidence="2" type="ORF">LTR78_004672</name>
</gene>
<dbReference type="PANTHER" id="PTHR22603:SF93">
    <property type="entry name" value="RE24176P"/>
    <property type="match status" value="1"/>
</dbReference>
<evidence type="ECO:0008006" key="4">
    <source>
        <dbReference type="Google" id="ProtNLM"/>
    </source>
</evidence>
<protein>
    <recommendedName>
        <fullName evidence="4">Choline/ethanolamine kinase</fullName>
    </recommendedName>
</protein>